<comment type="caution">
    <text evidence="1">The sequence shown here is derived from an EMBL/GenBank/DDBJ whole genome shotgun (WGS) entry which is preliminary data.</text>
</comment>
<name>A0ACC0SNL5_POPTR</name>
<reference evidence="1 2" key="1">
    <citation type="journal article" date="2006" name="Science">
        <title>The genome of black cottonwood, Populus trichocarpa (Torr. &amp; Gray).</title>
        <authorList>
            <person name="Tuskan G.A."/>
            <person name="Difazio S."/>
            <person name="Jansson S."/>
            <person name="Bohlmann J."/>
            <person name="Grigoriev I."/>
            <person name="Hellsten U."/>
            <person name="Putnam N."/>
            <person name="Ralph S."/>
            <person name="Rombauts S."/>
            <person name="Salamov A."/>
            <person name="Schein J."/>
            <person name="Sterck L."/>
            <person name="Aerts A."/>
            <person name="Bhalerao R.R."/>
            <person name="Bhalerao R.P."/>
            <person name="Blaudez D."/>
            <person name="Boerjan W."/>
            <person name="Brun A."/>
            <person name="Brunner A."/>
            <person name="Busov V."/>
            <person name="Campbell M."/>
            <person name="Carlson J."/>
            <person name="Chalot M."/>
            <person name="Chapman J."/>
            <person name="Chen G.L."/>
            <person name="Cooper D."/>
            <person name="Coutinho P.M."/>
            <person name="Couturier J."/>
            <person name="Covert S."/>
            <person name="Cronk Q."/>
            <person name="Cunningham R."/>
            <person name="Davis J."/>
            <person name="Degroeve S."/>
            <person name="Dejardin A."/>
            <person name="Depamphilis C."/>
            <person name="Detter J."/>
            <person name="Dirks B."/>
            <person name="Dubchak I."/>
            <person name="Duplessis S."/>
            <person name="Ehlting J."/>
            <person name="Ellis B."/>
            <person name="Gendler K."/>
            <person name="Goodstein D."/>
            <person name="Gribskov M."/>
            <person name="Grimwood J."/>
            <person name="Groover A."/>
            <person name="Gunter L."/>
            <person name="Hamberger B."/>
            <person name="Heinze B."/>
            <person name="Helariutta Y."/>
            <person name="Henrissat B."/>
            <person name="Holligan D."/>
            <person name="Holt R."/>
            <person name="Huang W."/>
            <person name="Islam-Faridi N."/>
            <person name="Jones S."/>
            <person name="Jones-Rhoades M."/>
            <person name="Jorgensen R."/>
            <person name="Joshi C."/>
            <person name="Kangasjarvi J."/>
            <person name="Karlsson J."/>
            <person name="Kelleher C."/>
            <person name="Kirkpatrick R."/>
            <person name="Kirst M."/>
            <person name="Kohler A."/>
            <person name="Kalluri U."/>
            <person name="Larimer F."/>
            <person name="Leebens-Mack J."/>
            <person name="Leple J.C."/>
            <person name="Locascio P."/>
            <person name="Lou Y."/>
            <person name="Lucas S."/>
            <person name="Martin F."/>
            <person name="Montanini B."/>
            <person name="Napoli C."/>
            <person name="Nelson D.R."/>
            <person name="Nelson C."/>
            <person name="Nieminen K."/>
            <person name="Nilsson O."/>
            <person name="Pereda V."/>
            <person name="Peter G."/>
            <person name="Philippe R."/>
            <person name="Pilate G."/>
            <person name="Poliakov A."/>
            <person name="Razumovskaya J."/>
            <person name="Richardson P."/>
            <person name="Rinaldi C."/>
            <person name="Ritland K."/>
            <person name="Rouze P."/>
            <person name="Ryaboy D."/>
            <person name="Schmutz J."/>
            <person name="Schrader J."/>
            <person name="Segerman B."/>
            <person name="Shin H."/>
            <person name="Siddiqui A."/>
            <person name="Sterky F."/>
            <person name="Terry A."/>
            <person name="Tsai C.J."/>
            <person name="Uberbacher E."/>
            <person name="Unneberg P."/>
            <person name="Vahala J."/>
            <person name="Wall K."/>
            <person name="Wessler S."/>
            <person name="Yang G."/>
            <person name="Yin T."/>
            <person name="Douglas C."/>
            <person name="Marra M."/>
            <person name="Sandberg G."/>
            <person name="Van de Peer Y."/>
            <person name="Rokhsar D."/>
        </authorList>
    </citation>
    <scope>NUCLEOTIDE SEQUENCE [LARGE SCALE GENOMIC DNA]</scope>
    <source>
        <strain evidence="2">cv. Nisqually</strain>
    </source>
</reference>
<evidence type="ECO:0000313" key="1">
    <source>
        <dbReference type="EMBL" id="KAI9390824.1"/>
    </source>
</evidence>
<organism evidence="1 2">
    <name type="scientific">Populus trichocarpa</name>
    <name type="common">Western balsam poplar</name>
    <name type="synonym">Populus balsamifera subsp. trichocarpa</name>
    <dbReference type="NCBI Taxonomy" id="3694"/>
    <lineage>
        <taxon>Eukaryota</taxon>
        <taxon>Viridiplantae</taxon>
        <taxon>Streptophyta</taxon>
        <taxon>Embryophyta</taxon>
        <taxon>Tracheophyta</taxon>
        <taxon>Spermatophyta</taxon>
        <taxon>Magnoliopsida</taxon>
        <taxon>eudicotyledons</taxon>
        <taxon>Gunneridae</taxon>
        <taxon>Pentapetalae</taxon>
        <taxon>rosids</taxon>
        <taxon>fabids</taxon>
        <taxon>Malpighiales</taxon>
        <taxon>Salicaceae</taxon>
        <taxon>Saliceae</taxon>
        <taxon>Populus</taxon>
    </lineage>
</organism>
<feature type="non-terminal residue" evidence="1">
    <location>
        <position position="1"/>
    </location>
</feature>
<sequence length="126" mass="14098">CRYKRHFGVVNKRLLEKLSVATVPADALETTRHLLKIVVKDATFAAHGLTKDALNHIKTHIIDIMPYLLLSAVTTNAAKEAKEKGESNHEQYEKDKGIQQKEPYVSLTSSSFASLKSLSRLKLIIN</sequence>
<protein>
    <submittedName>
        <fullName evidence="1">Uncharacterized protein</fullName>
    </submittedName>
</protein>
<gene>
    <name evidence="1" type="ORF">POPTR_007G003700v4</name>
</gene>
<evidence type="ECO:0000313" key="2">
    <source>
        <dbReference type="Proteomes" id="UP000006729"/>
    </source>
</evidence>
<dbReference type="Proteomes" id="UP000006729">
    <property type="component" value="Chromosome 7"/>
</dbReference>
<keyword evidence="2" id="KW-1185">Reference proteome</keyword>
<accession>A0ACC0SNL5</accession>
<dbReference type="EMBL" id="CM009296">
    <property type="protein sequence ID" value="KAI9390824.1"/>
    <property type="molecule type" value="Genomic_DNA"/>
</dbReference>
<proteinExistence type="predicted"/>